<keyword evidence="6" id="KW-0472">Membrane</keyword>
<evidence type="ECO:0000256" key="4">
    <source>
        <dbReference type="ARBA" id="ARBA00022737"/>
    </source>
</evidence>
<dbReference type="PANTHER" id="PTHR27008">
    <property type="entry name" value="OS04G0122200 PROTEIN"/>
    <property type="match status" value="1"/>
</dbReference>
<dbReference type="AlphaFoldDB" id="A0A8X7WP96"/>
<dbReference type="Proteomes" id="UP000886595">
    <property type="component" value="Unassembled WGS sequence"/>
</dbReference>
<evidence type="ECO:0000256" key="1">
    <source>
        <dbReference type="ARBA" id="ARBA00004370"/>
    </source>
</evidence>
<dbReference type="PANTHER" id="PTHR27008:SF505">
    <property type="entry name" value="PROTEIN KINASE DOMAIN-CONTAINING PROTEIN"/>
    <property type="match status" value="1"/>
</dbReference>
<dbReference type="Pfam" id="PF00560">
    <property type="entry name" value="LRR_1"/>
    <property type="match status" value="1"/>
</dbReference>
<protein>
    <recommendedName>
        <fullName evidence="8">Protein kinase domain-containing protein</fullName>
    </recommendedName>
</protein>
<feature type="binding site" evidence="7">
    <location>
        <position position="157"/>
    </location>
    <ligand>
        <name>ATP</name>
        <dbReference type="ChEBI" id="CHEBI:30616"/>
    </ligand>
</feature>
<sequence>MSSNLLTGSLPEDVGRLGKLGNLSVAHNKLSGKLPKTLGKRLSMENLELQGNYFEGIIPDISKLMGIKKVDFSTNNLSGRIPEYLANFSLLEYLNLFNNFERNVPTEGKFKNATIVLVSGNKNLCGGFSSSYLIGSGSFGTVFKAFLPAENKVVAVKVLNMQRHGAMRSSMAECESLKDIRLRNLVKLLTACSSIDFQGNEFRALIYDAKWKFGYVAAPKGI</sequence>
<accession>A0A8X7WP96</accession>
<dbReference type="InterPro" id="IPR017441">
    <property type="entry name" value="Protein_kinase_ATP_BS"/>
</dbReference>
<keyword evidence="3" id="KW-0812">Transmembrane</keyword>
<keyword evidence="4" id="KW-0677">Repeat</keyword>
<dbReference type="InterPro" id="IPR051809">
    <property type="entry name" value="Plant_receptor-like_S/T_kinase"/>
</dbReference>
<dbReference type="Pfam" id="PF00069">
    <property type="entry name" value="Pkinase"/>
    <property type="match status" value="1"/>
</dbReference>
<comment type="caution">
    <text evidence="9">The sequence shown here is derived from an EMBL/GenBank/DDBJ whole genome shotgun (WGS) entry which is preliminary data.</text>
</comment>
<keyword evidence="5" id="KW-1133">Transmembrane helix</keyword>
<dbReference type="InterPro" id="IPR001611">
    <property type="entry name" value="Leu-rich_rpt"/>
</dbReference>
<dbReference type="Gene3D" id="3.80.10.10">
    <property type="entry name" value="Ribonuclease Inhibitor"/>
    <property type="match status" value="1"/>
</dbReference>
<keyword evidence="7" id="KW-0067">ATP-binding</keyword>
<dbReference type="GO" id="GO:0004672">
    <property type="term" value="F:protein kinase activity"/>
    <property type="evidence" value="ECO:0007669"/>
    <property type="project" value="InterPro"/>
</dbReference>
<dbReference type="PROSITE" id="PS50011">
    <property type="entry name" value="PROTEIN_KINASE_DOM"/>
    <property type="match status" value="1"/>
</dbReference>
<evidence type="ECO:0000256" key="5">
    <source>
        <dbReference type="ARBA" id="ARBA00022989"/>
    </source>
</evidence>
<keyword evidence="7" id="KW-0547">Nucleotide-binding</keyword>
<keyword evidence="10" id="KW-1185">Reference proteome</keyword>
<dbReference type="PROSITE" id="PS00107">
    <property type="entry name" value="PROTEIN_KINASE_ATP"/>
    <property type="match status" value="1"/>
</dbReference>
<dbReference type="SUPFAM" id="SSF52058">
    <property type="entry name" value="L domain-like"/>
    <property type="match status" value="1"/>
</dbReference>
<dbReference type="GO" id="GO:0016020">
    <property type="term" value="C:membrane"/>
    <property type="evidence" value="ECO:0007669"/>
    <property type="project" value="UniProtKB-SubCell"/>
</dbReference>
<comment type="subcellular location">
    <subcellularLocation>
        <location evidence="1">Membrane</location>
    </subcellularLocation>
</comment>
<reference evidence="9 10" key="1">
    <citation type="submission" date="2020-02" db="EMBL/GenBank/DDBJ databases">
        <authorList>
            <person name="Ma Q."/>
            <person name="Huang Y."/>
            <person name="Song X."/>
            <person name="Pei D."/>
        </authorList>
    </citation>
    <scope>NUCLEOTIDE SEQUENCE [LARGE SCALE GENOMIC DNA]</scope>
    <source>
        <strain evidence="9">Sxm20200214</strain>
        <tissue evidence="9">Leaf</tissue>
    </source>
</reference>
<dbReference type="SUPFAM" id="SSF56112">
    <property type="entry name" value="Protein kinase-like (PK-like)"/>
    <property type="match status" value="1"/>
</dbReference>
<keyword evidence="2" id="KW-0433">Leucine-rich repeat</keyword>
<name>A0A8X7WP96_BRACI</name>
<gene>
    <name evidence="9" type="ORF">Bca52824_004581</name>
</gene>
<proteinExistence type="predicted"/>
<evidence type="ECO:0000313" key="9">
    <source>
        <dbReference type="EMBL" id="KAG2333401.1"/>
    </source>
</evidence>
<dbReference type="EMBL" id="JAAMPC010000001">
    <property type="protein sequence ID" value="KAG2333401.1"/>
    <property type="molecule type" value="Genomic_DNA"/>
</dbReference>
<evidence type="ECO:0000313" key="10">
    <source>
        <dbReference type="Proteomes" id="UP000886595"/>
    </source>
</evidence>
<dbReference type="GO" id="GO:0005524">
    <property type="term" value="F:ATP binding"/>
    <property type="evidence" value="ECO:0007669"/>
    <property type="project" value="UniProtKB-UniRule"/>
</dbReference>
<feature type="domain" description="Protein kinase" evidence="8">
    <location>
        <begin position="128"/>
        <end position="222"/>
    </location>
</feature>
<dbReference type="Gene3D" id="1.10.510.10">
    <property type="entry name" value="Transferase(Phosphotransferase) domain 1"/>
    <property type="match status" value="1"/>
</dbReference>
<organism evidence="9 10">
    <name type="scientific">Brassica carinata</name>
    <name type="common">Ethiopian mustard</name>
    <name type="synonym">Abyssinian cabbage</name>
    <dbReference type="NCBI Taxonomy" id="52824"/>
    <lineage>
        <taxon>Eukaryota</taxon>
        <taxon>Viridiplantae</taxon>
        <taxon>Streptophyta</taxon>
        <taxon>Embryophyta</taxon>
        <taxon>Tracheophyta</taxon>
        <taxon>Spermatophyta</taxon>
        <taxon>Magnoliopsida</taxon>
        <taxon>eudicotyledons</taxon>
        <taxon>Gunneridae</taxon>
        <taxon>Pentapetalae</taxon>
        <taxon>rosids</taxon>
        <taxon>malvids</taxon>
        <taxon>Brassicales</taxon>
        <taxon>Brassicaceae</taxon>
        <taxon>Brassiceae</taxon>
        <taxon>Brassica</taxon>
    </lineage>
</organism>
<evidence type="ECO:0000256" key="7">
    <source>
        <dbReference type="PROSITE-ProRule" id="PRU10141"/>
    </source>
</evidence>
<dbReference type="InterPro" id="IPR032675">
    <property type="entry name" value="LRR_dom_sf"/>
</dbReference>
<evidence type="ECO:0000256" key="6">
    <source>
        <dbReference type="ARBA" id="ARBA00023136"/>
    </source>
</evidence>
<evidence type="ECO:0000256" key="2">
    <source>
        <dbReference type="ARBA" id="ARBA00022614"/>
    </source>
</evidence>
<dbReference type="InterPro" id="IPR000719">
    <property type="entry name" value="Prot_kinase_dom"/>
</dbReference>
<evidence type="ECO:0000259" key="8">
    <source>
        <dbReference type="PROSITE" id="PS50011"/>
    </source>
</evidence>
<dbReference type="OrthoDB" id="676979at2759"/>
<dbReference type="InterPro" id="IPR011009">
    <property type="entry name" value="Kinase-like_dom_sf"/>
</dbReference>
<evidence type="ECO:0000256" key="3">
    <source>
        <dbReference type="ARBA" id="ARBA00022692"/>
    </source>
</evidence>